<dbReference type="PANTHER" id="PTHR21600">
    <property type="entry name" value="MITOCHONDRIAL RNA PSEUDOURIDINE SYNTHASE"/>
    <property type="match status" value="1"/>
</dbReference>
<evidence type="ECO:0000313" key="9">
    <source>
        <dbReference type="Proteomes" id="UP000001491"/>
    </source>
</evidence>
<sequence>MISYTVPENQNQRSILKLVSKLLPNYSYNQIEKLFRLQKVKINNKKAKKNQIVYKNDLIIIYTKEAKIVKPDINLAYIKVKFDILYEDSNILVVIKPRQTAMHSHKFSLDNQVHKYLNIKMADIFKPAHIGRLDKDTTGIVIYAKNYQTALEMNKKQHFFVKRYVFKSDIDLKEKVDVKLWIKKNDDLKKMEVSQEKTQNSQLAITSLFLIGNNKIAQLQTGKKHQIRLTLSHLGYPIYGDQKYSSFKLMPMFLHCFFLQLNNLEGNLQYLNNKQFIDKPRWWE</sequence>
<dbReference type="GO" id="GO:0006396">
    <property type="term" value="P:RNA processing"/>
    <property type="evidence" value="ECO:0007669"/>
    <property type="project" value="UniProtKB-ARBA"/>
</dbReference>
<dbReference type="Pfam" id="PF00849">
    <property type="entry name" value="PseudoU_synth_2"/>
    <property type="match status" value="1"/>
</dbReference>
<evidence type="ECO:0000313" key="8">
    <source>
        <dbReference type="EMBL" id="CAT04854.1"/>
    </source>
</evidence>
<dbReference type="InterPro" id="IPR036986">
    <property type="entry name" value="S4_RNA-bd_sf"/>
</dbReference>
<keyword evidence="6" id="KW-0694">RNA-binding</keyword>
<organism evidence="8 9">
    <name type="scientific">Mesomycoplasma conjunctivae (strain ATCC 25834 / NCTC 10147 / HRC/581)</name>
    <name type="common">Mycoplasma conjunctivae</name>
    <dbReference type="NCBI Taxonomy" id="572263"/>
    <lineage>
        <taxon>Bacteria</taxon>
        <taxon>Bacillati</taxon>
        <taxon>Mycoplasmatota</taxon>
        <taxon>Mycoplasmoidales</taxon>
        <taxon>Metamycoplasmataceae</taxon>
        <taxon>Mesomycoplasma</taxon>
    </lineage>
</organism>
<dbReference type="InterPro" id="IPR020103">
    <property type="entry name" value="PsdUridine_synth_cat_dom_sf"/>
</dbReference>
<evidence type="ECO:0000256" key="4">
    <source>
        <dbReference type="ARBA" id="ARBA00031870"/>
    </source>
</evidence>
<keyword evidence="9" id="KW-1185">Reference proteome</keyword>
<evidence type="ECO:0000256" key="6">
    <source>
        <dbReference type="PROSITE-ProRule" id="PRU00182"/>
    </source>
</evidence>
<accession>C5J5W4</accession>
<dbReference type="KEGG" id="mco:MCJ_001630"/>
<keyword evidence="3" id="KW-0413">Isomerase</keyword>
<dbReference type="Gene3D" id="3.30.2350.10">
    <property type="entry name" value="Pseudouridine synthase"/>
    <property type="match status" value="1"/>
</dbReference>
<dbReference type="EMBL" id="FM864216">
    <property type="protein sequence ID" value="CAT04854.1"/>
    <property type="molecule type" value="Genomic_DNA"/>
</dbReference>
<dbReference type="InterPro" id="IPR050188">
    <property type="entry name" value="RluA_PseudoU_synthase"/>
</dbReference>
<dbReference type="GO" id="GO:0003723">
    <property type="term" value="F:RNA binding"/>
    <property type="evidence" value="ECO:0007669"/>
    <property type="project" value="UniProtKB-KW"/>
</dbReference>
<evidence type="ECO:0000256" key="3">
    <source>
        <dbReference type="ARBA" id="ARBA00023235"/>
    </source>
</evidence>
<dbReference type="HOGENOM" id="CLU_016902_1_0_14"/>
<dbReference type="GO" id="GO:0009982">
    <property type="term" value="F:pseudouridine synthase activity"/>
    <property type="evidence" value="ECO:0007669"/>
    <property type="project" value="InterPro"/>
</dbReference>
<dbReference type="InterPro" id="IPR006145">
    <property type="entry name" value="PsdUridine_synth_RsuA/RluA"/>
</dbReference>
<dbReference type="PROSITE" id="PS50889">
    <property type="entry name" value="S4"/>
    <property type="match status" value="1"/>
</dbReference>
<evidence type="ECO:0000256" key="2">
    <source>
        <dbReference type="ARBA" id="ARBA00010876"/>
    </source>
</evidence>
<proteinExistence type="inferred from homology"/>
<feature type="domain" description="Pseudouridine synthase RsuA/RluA-like" evidence="7">
    <location>
        <begin position="90"/>
        <end position="233"/>
    </location>
</feature>
<protein>
    <recommendedName>
        <fullName evidence="4">RNA pseudouridylate synthase</fullName>
    </recommendedName>
    <alternativeName>
        <fullName evidence="5">RNA-uridine isomerase</fullName>
    </alternativeName>
</protein>
<evidence type="ECO:0000259" key="7">
    <source>
        <dbReference type="Pfam" id="PF00849"/>
    </source>
</evidence>
<evidence type="ECO:0000256" key="1">
    <source>
        <dbReference type="ARBA" id="ARBA00000073"/>
    </source>
</evidence>
<dbReference type="AlphaFoldDB" id="C5J5W4"/>
<dbReference type="SUPFAM" id="SSF55120">
    <property type="entry name" value="Pseudouridine synthase"/>
    <property type="match status" value="1"/>
</dbReference>
<dbReference type="Proteomes" id="UP000001491">
    <property type="component" value="Chromosome"/>
</dbReference>
<name>C5J5W4_MESCH</name>
<dbReference type="eggNOG" id="COG0564">
    <property type="taxonomic scope" value="Bacteria"/>
</dbReference>
<gene>
    <name evidence="8" type="primary">rluC</name>
    <name evidence="8" type="ordered locus">MCJ_001630</name>
</gene>
<dbReference type="GO" id="GO:0140098">
    <property type="term" value="F:catalytic activity, acting on RNA"/>
    <property type="evidence" value="ECO:0007669"/>
    <property type="project" value="UniProtKB-ARBA"/>
</dbReference>
<dbReference type="GO" id="GO:0001522">
    <property type="term" value="P:pseudouridine synthesis"/>
    <property type="evidence" value="ECO:0007669"/>
    <property type="project" value="InterPro"/>
</dbReference>
<reference evidence="9" key="1">
    <citation type="journal article" date="2009" name="BMC Bioinformatics">
        <title>The Mycoplasma conjunctivae genome sequencing, annotation and analysis.</title>
        <authorList>
            <person name="Calderon-Copete S.P."/>
            <person name="Wigger G."/>
            <person name="Wunderlin C."/>
            <person name="Schmidheini T."/>
            <person name="Frey J."/>
            <person name="Quail M.A."/>
            <person name="Falquet L."/>
        </authorList>
    </citation>
    <scope>NUCLEOTIDE SEQUENCE [LARGE SCALE GENOMIC DNA]</scope>
    <source>
        <strain evidence="9">ATCC 25834 / NCTC 10147 / HRC/581</strain>
    </source>
</reference>
<comment type="catalytic activity">
    <reaction evidence="1">
        <text>a uridine in RNA = a pseudouridine in RNA</text>
        <dbReference type="Rhea" id="RHEA:48348"/>
        <dbReference type="Rhea" id="RHEA-COMP:12068"/>
        <dbReference type="Rhea" id="RHEA-COMP:12069"/>
        <dbReference type="ChEBI" id="CHEBI:65314"/>
        <dbReference type="ChEBI" id="CHEBI:65315"/>
    </reaction>
</comment>
<comment type="similarity">
    <text evidence="2">Belongs to the pseudouridine synthase RluA family.</text>
</comment>
<evidence type="ECO:0000256" key="5">
    <source>
        <dbReference type="ARBA" id="ARBA00033164"/>
    </source>
</evidence>
<dbReference type="CDD" id="cd02869">
    <property type="entry name" value="PseudoU_synth_RluA_like"/>
    <property type="match status" value="1"/>
</dbReference>
<dbReference type="Gene3D" id="3.10.290.10">
    <property type="entry name" value="RNA-binding S4 domain"/>
    <property type="match status" value="1"/>
</dbReference>